<dbReference type="Proteomes" id="UP001181355">
    <property type="component" value="Chromosome"/>
</dbReference>
<evidence type="ECO:0000313" key="1">
    <source>
        <dbReference type="EMBL" id="WMW79598.1"/>
    </source>
</evidence>
<name>A0ABY9REE2_9BURK</name>
<evidence type="ECO:0000313" key="2">
    <source>
        <dbReference type="Proteomes" id="UP001181355"/>
    </source>
</evidence>
<gene>
    <name evidence="1" type="ORF">RF679_13175</name>
</gene>
<organism evidence="1 2">
    <name type="scientific">Undibacterium cyanobacteriorum</name>
    <dbReference type="NCBI Taxonomy" id="3073561"/>
    <lineage>
        <taxon>Bacteria</taxon>
        <taxon>Pseudomonadati</taxon>
        <taxon>Pseudomonadota</taxon>
        <taxon>Betaproteobacteria</taxon>
        <taxon>Burkholderiales</taxon>
        <taxon>Oxalobacteraceae</taxon>
        <taxon>Undibacterium</taxon>
    </lineage>
</organism>
<dbReference type="EMBL" id="CP133720">
    <property type="protein sequence ID" value="WMW79598.1"/>
    <property type="molecule type" value="Genomic_DNA"/>
</dbReference>
<reference evidence="1" key="1">
    <citation type="submission" date="2023-09" db="EMBL/GenBank/DDBJ databases">
        <title>Undibacterium sp. 20NA77.5 isolated from freshwater.</title>
        <authorList>
            <person name="Le V."/>
            <person name="Ko S.-R."/>
            <person name="Ahn C.-Y."/>
            <person name="Oh H.-M."/>
        </authorList>
    </citation>
    <scope>NUCLEOTIDE SEQUENCE</scope>
    <source>
        <strain evidence="1">20NA77.5</strain>
    </source>
</reference>
<accession>A0ABY9REE2</accession>
<protein>
    <submittedName>
        <fullName evidence="1">Uncharacterized protein</fullName>
    </submittedName>
</protein>
<keyword evidence="2" id="KW-1185">Reference proteome</keyword>
<sequence length="41" mass="4633">MLTELSGKSARCLRGGLVRAAWYCAALPWVRHAFAYCYLNI</sequence>
<dbReference type="RefSeq" id="WP_309481093.1">
    <property type="nucleotide sequence ID" value="NZ_CP133720.1"/>
</dbReference>
<proteinExistence type="predicted"/>